<keyword evidence="3" id="KW-1185">Reference proteome</keyword>
<sequence>MSANNRVVEPSSKIRSLIARKKTTIPEVKSLRKTPVVPPNSKIKKESIGNEENIASKVTEKSEVKTPILKKRLVLGSMKNSAIAQLKKEEIEVKAKPFKKKVGFYVKKSNKKLTVPVAPKLGRENRKSFLLNQKSSFIGAKESKAAKVIKEVSQEKIADCKKSVKSVCSENASTMSSKSAMSKKRKSNVRMPPKMCKIHNSKKIGAGNDNFLTSFISHRNKDKKKIICEKSRLYGFNIDEPWFQQILGMSIDSELDEGECWAVIRKYAPTILMNTQKGIGTIGNQQESHEISSIIAPEINDFENEEKFQFKEKEKSLPPDSDEENDKENQINNVEKWRRQGLEEMINDIKEELYKKEKALKHIDSEEEIKASLLCIQDIDSIMPESREIVSGEVQMMN</sequence>
<reference evidence="2" key="1">
    <citation type="submission" date="2023-07" db="EMBL/GenBank/DDBJ databases">
        <authorList>
            <consortium name="AG Swart"/>
            <person name="Singh M."/>
            <person name="Singh A."/>
            <person name="Seah K."/>
            <person name="Emmerich C."/>
        </authorList>
    </citation>
    <scope>NUCLEOTIDE SEQUENCE</scope>
    <source>
        <strain evidence="2">DP1</strain>
    </source>
</reference>
<evidence type="ECO:0000256" key="1">
    <source>
        <dbReference type="SAM" id="MobiDB-lite"/>
    </source>
</evidence>
<evidence type="ECO:0000313" key="3">
    <source>
        <dbReference type="Proteomes" id="UP001295684"/>
    </source>
</evidence>
<organism evidence="2 3">
    <name type="scientific">Euplotes crassus</name>
    <dbReference type="NCBI Taxonomy" id="5936"/>
    <lineage>
        <taxon>Eukaryota</taxon>
        <taxon>Sar</taxon>
        <taxon>Alveolata</taxon>
        <taxon>Ciliophora</taxon>
        <taxon>Intramacronucleata</taxon>
        <taxon>Spirotrichea</taxon>
        <taxon>Hypotrichia</taxon>
        <taxon>Euplotida</taxon>
        <taxon>Euplotidae</taxon>
        <taxon>Moneuplotes</taxon>
    </lineage>
</organism>
<feature type="region of interest" description="Disordered" evidence="1">
    <location>
        <begin position="307"/>
        <end position="334"/>
    </location>
</feature>
<dbReference type="AlphaFoldDB" id="A0AAD1UJD6"/>
<accession>A0AAD1UJD6</accession>
<feature type="compositionally biased region" description="Basic and acidic residues" evidence="1">
    <location>
        <begin position="307"/>
        <end position="317"/>
    </location>
</feature>
<gene>
    <name evidence="2" type="ORF">ECRASSUSDP1_LOCUS9604</name>
</gene>
<dbReference type="Proteomes" id="UP001295684">
    <property type="component" value="Unassembled WGS sequence"/>
</dbReference>
<comment type="caution">
    <text evidence="2">The sequence shown here is derived from an EMBL/GenBank/DDBJ whole genome shotgun (WGS) entry which is preliminary data.</text>
</comment>
<protein>
    <submittedName>
        <fullName evidence="2">Uncharacterized protein</fullName>
    </submittedName>
</protein>
<name>A0AAD1UJD6_EUPCR</name>
<dbReference type="EMBL" id="CAMPGE010009446">
    <property type="protein sequence ID" value="CAI2368313.1"/>
    <property type="molecule type" value="Genomic_DNA"/>
</dbReference>
<proteinExistence type="predicted"/>
<evidence type="ECO:0000313" key="2">
    <source>
        <dbReference type="EMBL" id="CAI2368313.1"/>
    </source>
</evidence>